<evidence type="ECO:0000313" key="2">
    <source>
        <dbReference type="Proteomes" id="UP001362999"/>
    </source>
</evidence>
<dbReference type="SUPFAM" id="SSF52047">
    <property type="entry name" value="RNI-like"/>
    <property type="match status" value="1"/>
</dbReference>
<keyword evidence="2" id="KW-1185">Reference proteome</keyword>
<evidence type="ECO:0000313" key="1">
    <source>
        <dbReference type="EMBL" id="KAK7022427.1"/>
    </source>
</evidence>
<dbReference type="Proteomes" id="UP001362999">
    <property type="component" value="Unassembled WGS sequence"/>
</dbReference>
<name>A0AAW0B8M2_9AGAR</name>
<dbReference type="Gene3D" id="3.80.10.10">
    <property type="entry name" value="Ribonuclease Inhibitor"/>
    <property type="match status" value="1"/>
</dbReference>
<sequence length="439" mass="49962">MSAKLTIQAQRDRVEQLVARLEARKLAVRDAEVTVAAARRTLNSLVDPMARLPLELQSGIFLLTGTDHKPNPDALPLNFLFVCHLWHDIAVSTPRLWNRIIVESLPREADFARACGNWMKRAHPCPLSVELRQIHRVGENMQKVLCQYARSIEKLEISLSDDIPWSECNEDTAYFSLHTRHFEIHGASFSSLKSLSLESHVDGELQHTDNDWIDLLAAAPELVECQLTGFSRYTGNLQPDVEHLTLTSLRQLRLVASSWSTATMLLRLTLPALESLYISAFDISGVEMQDFLARSSPPLRSLEMAIPEIPEPMSVVAGILPLIPSLIDLELFKFDEVTYYERDNEFFLTFLKMMESSPDIVPNLQNLAIRPTHELDYTRFTESLLQVFATRHQQLKSFRLLFSGYMVKPDEDVISGFKEIGSNGIHFHVGRHDTNWLDD</sequence>
<dbReference type="AlphaFoldDB" id="A0AAW0B8M2"/>
<reference evidence="1 2" key="1">
    <citation type="journal article" date="2024" name="J Genomics">
        <title>Draft genome sequencing and assembly of Favolaschia claudopus CIRM-BRFM 2984 isolated from oak limbs.</title>
        <authorList>
            <person name="Navarro D."/>
            <person name="Drula E."/>
            <person name="Chaduli D."/>
            <person name="Cazenave R."/>
            <person name="Ahrendt S."/>
            <person name="Wang J."/>
            <person name="Lipzen A."/>
            <person name="Daum C."/>
            <person name="Barry K."/>
            <person name="Grigoriev I.V."/>
            <person name="Favel A."/>
            <person name="Rosso M.N."/>
            <person name="Martin F."/>
        </authorList>
    </citation>
    <scope>NUCLEOTIDE SEQUENCE [LARGE SCALE GENOMIC DNA]</scope>
    <source>
        <strain evidence="1 2">CIRM-BRFM 2984</strain>
    </source>
</reference>
<gene>
    <name evidence="1" type="ORF">R3P38DRAFT_3357395</name>
</gene>
<dbReference type="InterPro" id="IPR032675">
    <property type="entry name" value="LRR_dom_sf"/>
</dbReference>
<organism evidence="1 2">
    <name type="scientific">Favolaschia claudopus</name>
    <dbReference type="NCBI Taxonomy" id="2862362"/>
    <lineage>
        <taxon>Eukaryota</taxon>
        <taxon>Fungi</taxon>
        <taxon>Dikarya</taxon>
        <taxon>Basidiomycota</taxon>
        <taxon>Agaricomycotina</taxon>
        <taxon>Agaricomycetes</taxon>
        <taxon>Agaricomycetidae</taxon>
        <taxon>Agaricales</taxon>
        <taxon>Marasmiineae</taxon>
        <taxon>Mycenaceae</taxon>
        <taxon>Favolaschia</taxon>
    </lineage>
</organism>
<proteinExistence type="predicted"/>
<comment type="caution">
    <text evidence="1">The sequence shown here is derived from an EMBL/GenBank/DDBJ whole genome shotgun (WGS) entry which is preliminary data.</text>
</comment>
<accession>A0AAW0B8M2</accession>
<dbReference type="EMBL" id="JAWWNJ010000037">
    <property type="protein sequence ID" value="KAK7022427.1"/>
    <property type="molecule type" value="Genomic_DNA"/>
</dbReference>
<protein>
    <recommendedName>
        <fullName evidence="3">F-box domain-containing protein</fullName>
    </recommendedName>
</protein>
<evidence type="ECO:0008006" key="3">
    <source>
        <dbReference type="Google" id="ProtNLM"/>
    </source>
</evidence>